<feature type="compositionally biased region" description="Low complexity" evidence="1">
    <location>
        <begin position="55"/>
        <end position="64"/>
    </location>
</feature>
<accession>M7YQV4</accession>
<organism evidence="2">
    <name type="scientific">Triticum urartu</name>
    <name type="common">Red wild einkorn</name>
    <name type="synonym">Crithodium urartu</name>
    <dbReference type="NCBI Taxonomy" id="4572"/>
    <lineage>
        <taxon>Eukaryota</taxon>
        <taxon>Viridiplantae</taxon>
        <taxon>Streptophyta</taxon>
        <taxon>Embryophyta</taxon>
        <taxon>Tracheophyta</taxon>
        <taxon>Spermatophyta</taxon>
        <taxon>Magnoliopsida</taxon>
        <taxon>Liliopsida</taxon>
        <taxon>Poales</taxon>
        <taxon>Poaceae</taxon>
        <taxon>BOP clade</taxon>
        <taxon>Pooideae</taxon>
        <taxon>Triticodae</taxon>
        <taxon>Triticeae</taxon>
        <taxon>Triticinae</taxon>
        <taxon>Triticum</taxon>
    </lineage>
</organism>
<dbReference type="AlphaFoldDB" id="M7YQV4"/>
<evidence type="ECO:0000313" key="2">
    <source>
        <dbReference type="EMBL" id="EMS53003.1"/>
    </source>
</evidence>
<sequence length="116" mass="12809">MHGTVKVNHNKLPWATGEVSTAELVGVAYARASKPTNASWSGRPQLQGRLRVRRAGPPGRRQQGTTTAVKLKNCRSPTPVDFRKNSNPSWNSTVQVLQTLLINKIIAKRVDTHVDM</sequence>
<feature type="region of interest" description="Disordered" evidence="1">
    <location>
        <begin position="34"/>
        <end position="67"/>
    </location>
</feature>
<feature type="compositionally biased region" description="Polar residues" evidence="1">
    <location>
        <begin position="34"/>
        <end position="44"/>
    </location>
</feature>
<gene>
    <name evidence="2" type="ORF">TRIUR3_33698</name>
</gene>
<proteinExistence type="predicted"/>
<reference evidence="2" key="1">
    <citation type="journal article" date="2013" name="Nature">
        <title>Draft genome of the wheat A-genome progenitor Triticum urartu.</title>
        <authorList>
            <person name="Ling H.Q."/>
            <person name="Zhao S."/>
            <person name="Liu D."/>
            <person name="Wang J."/>
            <person name="Sun H."/>
            <person name="Zhang C."/>
            <person name="Fan H."/>
            <person name="Li D."/>
            <person name="Dong L."/>
            <person name="Tao Y."/>
            <person name="Gao C."/>
            <person name="Wu H."/>
            <person name="Li Y."/>
            <person name="Cui Y."/>
            <person name="Guo X."/>
            <person name="Zheng S."/>
            <person name="Wang B."/>
            <person name="Yu K."/>
            <person name="Liang Q."/>
            <person name="Yang W."/>
            <person name="Lou X."/>
            <person name="Chen J."/>
            <person name="Feng M."/>
            <person name="Jian J."/>
            <person name="Zhang X."/>
            <person name="Luo G."/>
            <person name="Jiang Y."/>
            <person name="Liu J."/>
            <person name="Wang Z."/>
            <person name="Sha Y."/>
            <person name="Zhang B."/>
            <person name="Wu H."/>
            <person name="Tang D."/>
            <person name="Shen Q."/>
            <person name="Xue P."/>
            <person name="Zou S."/>
            <person name="Wang X."/>
            <person name="Liu X."/>
            <person name="Wang F."/>
            <person name="Yang Y."/>
            <person name="An X."/>
            <person name="Dong Z."/>
            <person name="Zhang K."/>
            <person name="Zhang X."/>
            <person name="Luo M.C."/>
            <person name="Dvorak J."/>
            <person name="Tong Y."/>
            <person name="Wang J."/>
            <person name="Yang H."/>
            <person name="Li Z."/>
            <person name="Wang D."/>
            <person name="Zhang A."/>
            <person name="Wang J."/>
        </authorList>
    </citation>
    <scope>NUCLEOTIDE SEQUENCE</scope>
</reference>
<protein>
    <submittedName>
        <fullName evidence="2">Uncharacterized protein</fullName>
    </submittedName>
</protein>
<dbReference type="EMBL" id="KD199822">
    <property type="protein sequence ID" value="EMS53003.1"/>
    <property type="molecule type" value="Genomic_DNA"/>
</dbReference>
<name>M7YQV4_TRIUA</name>
<evidence type="ECO:0000256" key="1">
    <source>
        <dbReference type="SAM" id="MobiDB-lite"/>
    </source>
</evidence>